<evidence type="ECO:0000256" key="5">
    <source>
        <dbReference type="ARBA" id="ARBA00013882"/>
    </source>
</evidence>
<dbReference type="RefSeq" id="WP_310304314.1">
    <property type="nucleotide sequence ID" value="NZ_BAAAPS010000003.1"/>
</dbReference>
<dbReference type="EC" id="2.7.1.175" evidence="4"/>
<dbReference type="Pfam" id="PF18085">
    <property type="entry name" value="Mak_N_cap"/>
    <property type="match status" value="1"/>
</dbReference>
<feature type="domain" description="Maltokinase N-terminal cap" evidence="15">
    <location>
        <begin position="16"/>
        <end position="104"/>
    </location>
</feature>
<protein>
    <recommendedName>
        <fullName evidence="5">Maltokinase</fullName>
        <ecNumber evidence="4">2.7.1.175</ecNumber>
    </recommendedName>
    <alternativeName>
        <fullName evidence="13">Maltose-1-phosphate synthase</fullName>
    </alternativeName>
</protein>
<evidence type="ECO:0000259" key="15">
    <source>
        <dbReference type="Pfam" id="PF18085"/>
    </source>
</evidence>
<reference evidence="16 17" key="1">
    <citation type="submission" date="2023-07" db="EMBL/GenBank/DDBJ databases">
        <title>Sequencing the genomes of 1000 actinobacteria strains.</title>
        <authorList>
            <person name="Klenk H.-P."/>
        </authorList>
    </citation>
    <scope>NUCLEOTIDE SEQUENCE [LARGE SCALE GENOMIC DNA]</scope>
    <source>
        <strain evidence="16 17">DSM 19426</strain>
    </source>
</reference>
<keyword evidence="17" id="KW-1185">Reference proteome</keyword>
<gene>
    <name evidence="16" type="ORF">J2S63_003216</name>
</gene>
<evidence type="ECO:0000256" key="2">
    <source>
        <dbReference type="ARBA" id="ARBA00006219"/>
    </source>
</evidence>
<dbReference type="Proteomes" id="UP001183648">
    <property type="component" value="Unassembled WGS sequence"/>
</dbReference>
<keyword evidence="12" id="KW-0119">Carbohydrate metabolism</keyword>
<evidence type="ECO:0000256" key="3">
    <source>
        <dbReference type="ARBA" id="ARBA00011245"/>
    </source>
</evidence>
<dbReference type="EMBL" id="JAVDYG010000001">
    <property type="protein sequence ID" value="MDR7363663.1"/>
    <property type="molecule type" value="Genomic_DNA"/>
</dbReference>
<sequence length="476" mass="51426">MTVTDQAERTAKLAAYLSTARWYAGKGREVEIHSVRRLTMPGAGDPAVRVFVVEVTSADGTGRDHYHVPLSYYPEPREDLAHALIGSWTDEQLGEVHAYDAVHDHHAMALWLRGFTDAGAAATAPDDREAVHFHVVGEPDLDPEARSTLLSGEQSNSSVFFGDTAMMKLFRRVTPGVNPDIEILAALTEAGSDHVATLYGWMDAPALGTDDEPLQLGILQQFLTTASDGWGLALSSLRTLFADDVDTPRSSGGDFAAEAHRLGVAVAEVHETMAGAFGTEQWGPDDLAALADTMVGRLDAAAAAVPEVAELAPSLRPLLDGVRRVEGPVTIQRVHGDLHLGQTLRTVRGWKIIDFEGEPAKPLAERRRPDSPWRDVAGMLRSFDYAAEGSLQDRLEAVGDIDSSAAQGAREWAARNVNAFLAGYDEVCADDLDEALLTAYAVDKAVYEAVYEARNRPTWLSIPLAALRRLAATDPS</sequence>
<dbReference type="Gene3D" id="3.90.1200.10">
    <property type="match status" value="1"/>
</dbReference>
<evidence type="ECO:0000256" key="14">
    <source>
        <dbReference type="ARBA" id="ARBA00049067"/>
    </source>
</evidence>
<evidence type="ECO:0000256" key="13">
    <source>
        <dbReference type="ARBA" id="ARBA00031251"/>
    </source>
</evidence>
<dbReference type="InterPro" id="IPR011009">
    <property type="entry name" value="Kinase-like_dom_sf"/>
</dbReference>
<evidence type="ECO:0000256" key="6">
    <source>
        <dbReference type="ARBA" id="ARBA00022600"/>
    </source>
</evidence>
<keyword evidence="6" id="KW-0321">Glycogen metabolism</keyword>
<organism evidence="16 17">
    <name type="scientific">Nocardioides marmoribigeumensis</name>
    <dbReference type="NCBI Taxonomy" id="433649"/>
    <lineage>
        <taxon>Bacteria</taxon>
        <taxon>Bacillati</taxon>
        <taxon>Actinomycetota</taxon>
        <taxon>Actinomycetes</taxon>
        <taxon>Propionibacteriales</taxon>
        <taxon>Nocardioidaceae</taxon>
        <taxon>Nocardioides</taxon>
    </lineage>
</organism>
<dbReference type="SUPFAM" id="SSF56112">
    <property type="entry name" value="Protein kinase-like (PK-like)"/>
    <property type="match status" value="1"/>
</dbReference>
<evidence type="ECO:0000256" key="8">
    <source>
        <dbReference type="ARBA" id="ARBA00022741"/>
    </source>
</evidence>
<comment type="caution">
    <text evidence="16">The sequence shown here is derived from an EMBL/GenBank/DDBJ whole genome shotgun (WGS) entry which is preliminary data.</text>
</comment>
<name>A0ABU2BZ47_9ACTN</name>
<keyword evidence="11" id="KW-0320">Glycogen biosynthesis</keyword>
<proteinExistence type="inferred from homology"/>
<dbReference type="GO" id="GO:0016740">
    <property type="term" value="F:transferase activity"/>
    <property type="evidence" value="ECO:0007669"/>
    <property type="project" value="UniProtKB-KW"/>
</dbReference>
<keyword evidence="10" id="KW-0067">ATP-binding</keyword>
<comment type="subunit">
    <text evidence="3">Monomer.</text>
</comment>
<evidence type="ECO:0000256" key="9">
    <source>
        <dbReference type="ARBA" id="ARBA00022777"/>
    </source>
</evidence>
<comment type="catalytic activity">
    <reaction evidence="14">
        <text>D-maltose + ATP = alpha-maltose 1-phosphate + ADP + H(+)</text>
        <dbReference type="Rhea" id="RHEA:31915"/>
        <dbReference type="ChEBI" id="CHEBI:15378"/>
        <dbReference type="ChEBI" id="CHEBI:17306"/>
        <dbReference type="ChEBI" id="CHEBI:30616"/>
        <dbReference type="ChEBI" id="CHEBI:63576"/>
        <dbReference type="ChEBI" id="CHEBI:456216"/>
        <dbReference type="EC" id="2.7.1.175"/>
    </reaction>
</comment>
<evidence type="ECO:0000256" key="7">
    <source>
        <dbReference type="ARBA" id="ARBA00022679"/>
    </source>
</evidence>
<evidence type="ECO:0000256" key="1">
    <source>
        <dbReference type="ARBA" id="ARBA00004964"/>
    </source>
</evidence>
<comment type="similarity">
    <text evidence="2">Belongs to the aminoglycoside phosphotransferase family.</text>
</comment>
<evidence type="ECO:0000256" key="12">
    <source>
        <dbReference type="ARBA" id="ARBA00023277"/>
    </source>
</evidence>
<keyword evidence="9" id="KW-0418">Kinase</keyword>
<keyword evidence="8" id="KW-0547">Nucleotide-binding</keyword>
<dbReference type="InterPro" id="IPR040999">
    <property type="entry name" value="Mak_N_cap"/>
</dbReference>
<evidence type="ECO:0000256" key="4">
    <source>
        <dbReference type="ARBA" id="ARBA00011962"/>
    </source>
</evidence>
<evidence type="ECO:0000256" key="10">
    <source>
        <dbReference type="ARBA" id="ARBA00022840"/>
    </source>
</evidence>
<comment type="pathway">
    <text evidence="1">Glycan biosynthesis; glycogen biosynthesis.</text>
</comment>
<accession>A0ABU2BZ47</accession>
<evidence type="ECO:0000256" key="11">
    <source>
        <dbReference type="ARBA" id="ARBA00023056"/>
    </source>
</evidence>
<evidence type="ECO:0000313" key="16">
    <source>
        <dbReference type="EMBL" id="MDR7363663.1"/>
    </source>
</evidence>
<keyword evidence="7 16" id="KW-0808">Transferase</keyword>
<evidence type="ECO:0000313" key="17">
    <source>
        <dbReference type="Proteomes" id="UP001183648"/>
    </source>
</evidence>